<dbReference type="GO" id="GO:0006952">
    <property type="term" value="P:defense response"/>
    <property type="evidence" value="ECO:0007669"/>
    <property type="project" value="UniProtKB-KW"/>
</dbReference>
<keyword evidence="5" id="KW-0611">Plant defense</keyword>
<evidence type="ECO:0000313" key="12">
    <source>
        <dbReference type="Proteomes" id="UP001054252"/>
    </source>
</evidence>
<dbReference type="InterPro" id="IPR042197">
    <property type="entry name" value="Apaf_helical"/>
</dbReference>
<dbReference type="InterPro" id="IPR002182">
    <property type="entry name" value="NB-ARC"/>
</dbReference>
<feature type="domain" description="NB-ARC" evidence="8">
    <location>
        <begin position="39"/>
        <end position="209"/>
    </location>
</feature>
<dbReference type="Pfam" id="PF23559">
    <property type="entry name" value="WHD_DRP"/>
    <property type="match status" value="1"/>
</dbReference>
<protein>
    <recommendedName>
        <fullName evidence="13">AAA+ ATPase domain-containing protein</fullName>
    </recommendedName>
</protein>
<dbReference type="Pfam" id="PF00931">
    <property type="entry name" value="NB-ARC"/>
    <property type="match status" value="1"/>
</dbReference>
<feature type="domain" description="Disease resistance protein winged helix" evidence="10">
    <location>
        <begin position="293"/>
        <end position="378"/>
    </location>
</feature>
<dbReference type="InterPro" id="IPR057135">
    <property type="entry name" value="At4g27190-like_LRR"/>
</dbReference>
<dbReference type="Gene3D" id="3.80.10.10">
    <property type="entry name" value="Ribonuclease Inhibitor"/>
    <property type="match status" value="3"/>
</dbReference>
<dbReference type="Pfam" id="PF23247">
    <property type="entry name" value="LRR_RPS2"/>
    <property type="match status" value="2"/>
</dbReference>
<dbReference type="Gene3D" id="1.10.8.430">
    <property type="entry name" value="Helical domain of apoptotic protease-activating factors"/>
    <property type="match status" value="1"/>
</dbReference>
<dbReference type="SUPFAM" id="SSF52540">
    <property type="entry name" value="P-loop containing nucleoside triphosphate hydrolases"/>
    <property type="match status" value="1"/>
</dbReference>
<name>A0AAV5MNS2_9ROSI</name>
<dbReference type="Gene3D" id="3.40.50.300">
    <property type="entry name" value="P-loop containing nucleotide triphosphate hydrolases"/>
    <property type="match status" value="1"/>
</dbReference>
<sequence>MLEEGKEFTNVSVSLVIDDHSKKGVPMPAEKCIAREEVQEEILQLLRGDKVTRIAVCGMGGVGKTTIMKQVHNQLLKDPTIKKVIWVKVSRDFDIVLQQKKQFDILKFQKNIARKLRLGLNDDEDATELAGRISQSLRQGRCVLILDDVWEPFSVEAVGILDPNGNDACKMVLTTRSQEVAGRMQCKMILVEPLPNDKALALFLDKVGSEVVSYTRYKSDIEPFLNQILKKCNGLPLAIVVVATTMRGNFNCYSWETAATEFSKYEEIGDCLKFSFNHLDGKHQKCFLYCAFYPEDDEIGKEELIEFWIEEGFIEDESRSRHSMICEAHSIIQKLIDNCMLESVKKEDTGSVTSSHQFVVVKNNEDGVSMHDLLRDMALKIIHPQFMVKAGMALEELPEEVEGRKNLLKVSLMKNQIRKFPSSMLSPKCPMLTTFLLSKNNITTIPEAFFDHMPGLKILDLSGNHYLFRLPSSVFSKLENLTTLLLEECYSLKEVPSLSNLGGLKKLNLYGTAIKELPQGLNMLTNLKWLRLGRTLSDIPDGLLGNLSSLQCLRVAERTIASRWEEIGRWKDIPLKWEEIGRLKKLESFEGQLSTLDDMSAFVKSERKFLNQYRIFVGSSNPRGYDHYSESENFSNVMKSIVCCHNDICGEPNWLPSDAQSFYIWDCKDVRSLDDISGFQEVTDLRHCIVGECDGLEFVVSSRYLKLLQNLELLCLFRLKKLNAVVGAVEAVVKSALLPAGTLSSLQQIEVGGCGKIKKLLPLRLLRYLQNLKIIHVINCDQMEEIIWSEYEEEGEKALEKLTLPKLERVILMTLPALKSIYSGSTIVLICDSLKWIKIHGCQEIKSDFWTGYNPLPTPEHLDFYGLNLKSVFDEEVLGLSARPTNFFSLKRIEVWSCNCTKPEVLLQSALALRNDLQSPEVELGVDTPMLNFGFILHFGHRGVTVAVRVLVPRTCPYRSCPKLKKVFSSRRLLGYFQSLETIEVYFCEQMEELISSSTYEEKEVLEKITLPKLQKLKLEGLPKLKSICSSFNVLICDSINDLHIRKCKKLKRIPLHLSSLDNGQPPSLKQIEVETKEHWESLEWDQSNAKDVLFTFCKFYTSTATLDIEEEEEKEMSGDDNDDEEEKEMSDDDNNDDEEEEEESLRMG</sequence>
<evidence type="ECO:0000256" key="4">
    <source>
        <dbReference type="ARBA" id="ARBA00022741"/>
    </source>
</evidence>
<feature type="domain" description="Disease resistance protein At4g27190-like leucine-rich repeats" evidence="9">
    <location>
        <begin position="960"/>
        <end position="1054"/>
    </location>
</feature>
<keyword evidence="3" id="KW-0677">Repeat</keyword>
<dbReference type="SMART" id="SM00369">
    <property type="entry name" value="LRR_TYP"/>
    <property type="match status" value="4"/>
</dbReference>
<dbReference type="SUPFAM" id="SSF52047">
    <property type="entry name" value="RNI-like"/>
    <property type="match status" value="1"/>
</dbReference>
<dbReference type="SUPFAM" id="SSF52058">
    <property type="entry name" value="L domain-like"/>
    <property type="match status" value="1"/>
</dbReference>
<keyword evidence="2" id="KW-0433">Leucine-rich repeat</keyword>
<evidence type="ECO:0000259" key="9">
    <source>
        <dbReference type="Pfam" id="PF23247"/>
    </source>
</evidence>
<evidence type="ECO:0000259" key="10">
    <source>
        <dbReference type="Pfam" id="PF23559"/>
    </source>
</evidence>
<evidence type="ECO:0000256" key="7">
    <source>
        <dbReference type="SAM" id="MobiDB-lite"/>
    </source>
</evidence>
<dbReference type="PANTHER" id="PTHR33463">
    <property type="entry name" value="NB-ARC DOMAIN-CONTAINING PROTEIN-RELATED"/>
    <property type="match status" value="1"/>
</dbReference>
<dbReference type="Proteomes" id="UP001054252">
    <property type="component" value="Unassembled WGS sequence"/>
</dbReference>
<dbReference type="InterPro" id="IPR050905">
    <property type="entry name" value="Plant_NBS-LRR"/>
</dbReference>
<dbReference type="PRINTS" id="PR00364">
    <property type="entry name" value="DISEASERSIST"/>
</dbReference>
<comment type="caution">
    <text evidence="11">The sequence shown here is derived from an EMBL/GenBank/DDBJ whole genome shotgun (WGS) entry which is preliminary data.</text>
</comment>
<evidence type="ECO:0000313" key="11">
    <source>
        <dbReference type="EMBL" id="GKV51229.1"/>
    </source>
</evidence>
<feature type="region of interest" description="Disordered" evidence="7">
    <location>
        <begin position="1108"/>
        <end position="1149"/>
    </location>
</feature>
<evidence type="ECO:0008006" key="13">
    <source>
        <dbReference type="Google" id="ProtNLM"/>
    </source>
</evidence>
<evidence type="ECO:0000259" key="8">
    <source>
        <dbReference type="Pfam" id="PF00931"/>
    </source>
</evidence>
<dbReference type="PANTHER" id="PTHR33463:SF187">
    <property type="entry name" value="AND NB-ARC DOMAIN DISEASE RESISTANCE PROTEIN, PUTATIVE-RELATED"/>
    <property type="match status" value="1"/>
</dbReference>
<accession>A0AAV5MNS2</accession>
<organism evidence="11 12">
    <name type="scientific">Rubroshorea leprosula</name>
    <dbReference type="NCBI Taxonomy" id="152421"/>
    <lineage>
        <taxon>Eukaryota</taxon>
        <taxon>Viridiplantae</taxon>
        <taxon>Streptophyta</taxon>
        <taxon>Embryophyta</taxon>
        <taxon>Tracheophyta</taxon>
        <taxon>Spermatophyta</taxon>
        <taxon>Magnoliopsida</taxon>
        <taxon>eudicotyledons</taxon>
        <taxon>Gunneridae</taxon>
        <taxon>Pentapetalae</taxon>
        <taxon>rosids</taxon>
        <taxon>malvids</taxon>
        <taxon>Malvales</taxon>
        <taxon>Dipterocarpaceae</taxon>
        <taxon>Rubroshorea</taxon>
    </lineage>
</organism>
<keyword evidence="6" id="KW-0067">ATP-binding</keyword>
<dbReference type="InterPro" id="IPR001611">
    <property type="entry name" value="Leu-rich_rpt"/>
</dbReference>
<reference evidence="11 12" key="1">
    <citation type="journal article" date="2021" name="Commun. Biol.">
        <title>The genome of Shorea leprosula (Dipterocarpaceae) highlights the ecological relevance of drought in aseasonal tropical rainforests.</title>
        <authorList>
            <person name="Ng K.K.S."/>
            <person name="Kobayashi M.J."/>
            <person name="Fawcett J.A."/>
            <person name="Hatakeyama M."/>
            <person name="Paape T."/>
            <person name="Ng C.H."/>
            <person name="Ang C.C."/>
            <person name="Tnah L.H."/>
            <person name="Lee C.T."/>
            <person name="Nishiyama T."/>
            <person name="Sese J."/>
            <person name="O'Brien M.J."/>
            <person name="Copetti D."/>
            <person name="Mohd Noor M.I."/>
            <person name="Ong R.C."/>
            <person name="Putra M."/>
            <person name="Sireger I.Z."/>
            <person name="Indrioko S."/>
            <person name="Kosugi Y."/>
            <person name="Izuno A."/>
            <person name="Isagi Y."/>
            <person name="Lee S.L."/>
            <person name="Shimizu K.K."/>
        </authorList>
    </citation>
    <scope>NUCLEOTIDE SEQUENCE [LARGE SCALE GENOMIC DNA]</scope>
    <source>
        <strain evidence="11">214</strain>
    </source>
</reference>
<dbReference type="FunFam" id="1.10.10.10:FF:000322">
    <property type="entry name" value="Probable disease resistance protein At1g63360"/>
    <property type="match status" value="1"/>
</dbReference>
<feature type="domain" description="Disease resistance protein At4g27190-like leucine-rich repeats" evidence="9">
    <location>
        <begin position="739"/>
        <end position="849"/>
    </location>
</feature>
<evidence type="ECO:0000256" key="6">
    <source>
        <dbReference type="ARBA" id="ARBA00022840"/>
    </source>
</evidence>
<dbReference type="EMBL" id="BPVZ01000459">
    <property type="protein sequence ID" value="GKV51229.1"/>
    <property type="molecule type" value="Genomic_DNA"/>
</dbReference>
<dbReference type="GO" id="GO:0043531">
    <property type="term" value="F:ADP binding"/>
    <property type="evidence" value="ECO:0007669"/>
    <property type="project" value="InterPro"/>
</dbReference>
<dbReference type="GO" id="GO:0005524">
    <property type="term" value="F:ATP binding"/>
    <property type="evidence" value="ECO:0007669"/>
    <property type="project" value="UniProtKB-KW"/>
</dbReference>
<dbReference type="FunFam" id="3.40.50.300:FF:001091">
    <property type="entry name" value="Probable disease resistance protein At1g61300"/>
    <property type="match status" value="1"/>
</dbReference>
<keyword evidence="4" id="KW-0547">Nucleotide-binding</keyword>
<evidence type="ECO:0000256" key="1">
    <source>
        <dbReference type="ARBA" id="ARBA00008894"/>
    </source>
</evidence>
<dbReference type="InterPro" id="IPR032675">
    <property type="entry name" value="LRR_dom_sf"/>
</dbReference>
<evidence type="ECO:0000256" key="5">
    <source>
        <dbReference type="ARBA" id="ARBA00022821"/>
    </source>
</evidence>
<dbReference type="AlphaFoldDB" id="A0AAV5MNS2"/>
<proteinExistence type="inferred from homology"/>
<dbReference type="InterPro" id="IPR058922">
    <property type="entry name" value="WHD_DRP"/>
</dbReference>
<gene>
    <name evidence="11" type="ORF">SLEP1_g57898</name>
</gene>
<comment type="similarity">
    <text evidence="1">Belongs to the disease resistance NB-LRR family.</text>
</comment>
<dbReference type="InterPro" id="IPR003591">
    <property type="entry name" value="Leu-rich_rpt_typical-subtyp"/>
</dbReference>
<evidence type="ECO:0000256" key="3">
    <source>
        <dbReference type="ARBA" id="ARBA00022737"/>
    </source>
</evidence>
<evidence type="ECO:0000256" key="2">
    <source>
        <dbReference type="ARBA" id="ARBA00022614"/>
    </source>
</evidence>
<dbReference type="Pfam" id="PF13855">
    <property type="entry name" value="LRR_8"/>
    <property type="match status" value="1"/>
</dbReference>
<dbReference type="InterPro" id="IPR027417">
    <property type="entry name" value="P-loop_NTPase"/>
</dbReference>
<keyword evidence="12" id="KW-1185">Reference proteome</keyword>